<dbReference type="eggNOG" id="COG0812">
    <property type="taxonomic scope" value="Bacteria"/>
</dbReference>
<dbReference type="Gene3D" id="3.30.465.10">
    <property type="match status" value="1"/>
</dbReference>
<dbReference type="SUPFAM" id="SSF56176">
    <property type="entry name" value="FAD-binding/transporter-associated domain-like"/>
    <property type="match status" value="1"/>
</dbReference>
<dbReference type="PANTHER" id="PTHR21071">
    <property type="entry name" value="UDP-N-ACETYLENOLPYRUVOYLGLUCOSAMINE REDUCTASE"/>
    <property type="match status" value="1"/>
</dbReference>
<dbReference type="GO" id="GO:0071555">
    <property type="term" value="P:cell wall organization"/>
    <property type="evidence" value="ECO:0007669"/>
    <property type="project" value="UniProtKB-KW"/>
</dbReference>
<keyword evidence="16 19" id="KW-0961">Cell wall biogenesis/degradation</keyword>
<gene>
    <name evidence="19 21" type="primary">murB</name>
    <name evidence="21" type="ORF">CAMGR0001_0096</name>
</gene>
<dbReference type="GO" id="GO:0009252">
    <property type="term" value="P:peptidoglycan biosynthetic process"/>
    <property type="evidence" value="ECO:0007669"/>
    <property type="project" value="UniProtKB-UniRule"/>
</dbReference>
<evidence type="ECO:0000256" key="1">
    <source>
        <dbReference type="ARBA" id="ARBA00001974"/>
    </source>
</evidence>
<evidence type="ECO:0000256" key="8">
    <source>
        <dbReference type="ARBA" id="ARBA00022618"/>
    </source>
</evidence>
<evidence type="ECO:0000256" key="6">
    <source>
        <dbReference type="ARBA" id="ARBA00015188"/>
    </source>
</evidence>
<feature type="domain" description="UDP-N-acetylenolpyruvoylglucosamine reductase C-terminal" evidence="20">
    <location>
        <begin position="175"/>
        <end position="263"/>
    </location>
</feature>
<dbReference type="AlphaFoldDB" id="C8PIB5"/>
<evidence type="ECO:0000256" key="13">
    <source>
        <dbReference type="ARBA" id="ARBA00022984"/>
    </source>
</evidence>
<dbReference type="GO" id="GO:0005829">
    <property type="term" value="C:cytosol"/>
    <property type="evidence" value="ECO:0007669"/>
    <property type="project" value="TreeGrafter"/>
</dbReference>
<dbReference type="OrthoDB" id="9804753at2"/>
<dbReference type="GO" id="GO:0008762">
    <property type="term" value="F:UDP-N-acetylmuramate dehydrogenase activity"/>
    <property type="evidence" value="ECO:0007669"/>
    <property type="project" value="UniProtKB-UniRule"/>
</dbReference>
<name>C8PIB5_9BACT</name>
<dbReference type="GO" id="GO:0008360">
    <property type="term" value="P:regulation of cell shape"/>
    <property type="evidence" value="ECO:0007669"/>
    <property type="project" value="UniProtKB-KW"/>
</dbReference>
<evidence type="ECO:0000313" key="22">
    <source>
        <dbReference type="Proteomes" id="UP000005709"/>
    </source>
</evidence>
<comment type="function">
    <text evidence="2 19">Cell wall formation.</text>
</comment>
<keyword evidence="9 19" id="KW-0285">Flavoprotein</keyword>
<comment type="catalytic activity">
    <reaction evidence="18 19">
        <text>UDP-N-acetyl-alpha-D-muramate + NADP(+) = UDP-N-acetyl-3-O-(1-carboxyvinyl)-alpha-D-glucosamine + NADPH + H(+)</text>
        <dbReference type="Rhea" id="RHEA:12248"/>
        <dbReference type="ChEBI" id="CHEBI:15378"/>
        <dbReference type="ChEBI" id="CHEBI:57783"/>
        <dbReference type="ChEBI" id="CHEBI:58349"/>
        <dbReference type="ChEBI" id="CHEBI:68483"/>
        <dbReference type="ChEBI" id="CHEBI:70757"/>
        <dbReference type="EC" id="1.3.1.98"/>
    </reaction>
</comment>
<evidence type="ECO:0000259" key="20">
    <source>
        <dbReference type="Pfam" id="PF02873"/>
    </source>
</evidence>
<evidence type="ECO:0000256" key="15">
    <source>
        <dbReference type="ARBA" id="ARBA00023306"/>
    </source>
</evidence>
<dbReference type="NCBIfam" id="NF010479">
    <property type="entry name" value="PRK13904.1"/>
    <property type="match status" value="1"/>
</dbReference>
<feature type="active site" evidence="19">
    <location>
        <position position="147"/>
    </location>
</feature>
<evidence type="ECO:0000256" key="9">
    <source>
        <dbReference type="ARBA" id="ARBA00022630"/>
    </source>
</evidence>
<dbReference type="RefSeq" id="WP_005871562.1">
    <property type="nucleotide sequence ID" value="NZ_ACYG01000025.1"/>
</dbReference>
<dbReference type="EMBL" id="ACYG01000025">
    <property type="protein sequence ID" value="EEV17505.1"/>
    <property type="molecule type" value="Genomic_DNA"/>
</dbReference>
<comment type="caution">
    <text evidence="21">The sequence shown here is derived from an EMBL/GenBank/DDBJ whole genome shotgun (WGS) entry which is preliminary data.</text>
</comment>
<accession>C8PIB5</accession>
<reference evidence="21 22" key="1">
    <citation type="submission" date="2009-07" db="EMBL/GenBank/DDBJ databases">
        <authorList>
            <person name="Madupu R."/>
            <person name="Sebastian Y."/>
            <person name="Durkin A.S."/>
            <person name="Torralba M."/>
            <person name="Methe B."/>
            <person name="Sutton G.G."/>
            <person name="Strausberg R.L."/>
            <person name="Nelson K.E."/>
        </authorList>
    </citation>
    <scope>NUCLEOTIDE SEQUENCE [LARGE SCALE GENOMIC DNA]</scope>
    <source>
        <strain evidence="21 22">RM3268</strain>
    </source>
</reference>
<protein>
    <recommendedName>
        <fullName evidence="6 19">UDP-N-acetylenolpyruvoylglucosamine reductase</fullName>
        <ecNumber evidence="5 19">1.3.1.98</ecNumber>
    </recommendedName>
    <alternativeName>
        <fullName evidence="17 19">UDP-N-acetylmuramate dehydrogenase</fullName>
    </alternativeName>
</protein>
<evidence type="ECO:0000256" key="11">
    <source>
        <dbReference type="ARBA" id="ARBA00022857"/>
    </source>
</evidence>
<dbReference type="InterPro" id="IPR016169">
    <property type="entry name" value="FAD-bd_PCMH_sub2"/>
</dbReference>
<dbReference type="InterPro" id="IPR003170">
    <property type="entry name" value="MurB"/>
</dbReference>
<evidence type="ECO:0000256" key="14">
    <source>
        <dbReference type="ARBA" id="ARBA00023002"/>
    </source>
</evidence>
<dbReference type="InterPro" id="IPR036318">
    <property type="entry name" value="FAD-bd_PCMH-like_sf"/>
</dbReference>
<dbReference type="PANTHER" id="PTHR21071:SF4">
    <property type="entry name" value="UDP-N-ACETYLENOLPYRUVOYLGLUCOSAMINE REDUCTASE"/>
    <property type="match status" value="1"/>
</dbReference>
<evidence type="ECO:0000256" key="2">
    <source>
        <dbReference type="ARBA" id="ARBA00003921"/>
    </source>
</evidence>
<organism evidence="21 22">
    <name type="scientific">Campylobacter gracilis RM3268</name>
    <dbReference type="NCBI Taxonomy" id="553220"/>
    <lineage>
        <taxon>Bacteria</taxon>
        <taxon>Pseudomonadati</taxon>
        <taxon>Campylobacterota</taxon>
        <taxon>Epsilonproteobacteria</taxon>
        <taxon>Campylobacterales</taxon>
        <taxon>Campylobacteraceae</taxon>
        <taxon>Campylobacter</taxon>
    </lineage>
</organism>
<dbReference type="Pfam" id="PF02873">
    <property type="entry name" value="MurB_C"/>
    <property type="match status" value="1"/>
</dbReference>
<evidence type="ECO:0000256" key="5">
    <source>
        <dbReference type="ARBA" id="ARBA00012518"/>
    </source>
</evidence>
<evidence type="ECO:0000256" key="19">
    <source>
        <dbReference type="HAMAP-Rule" id="MF_00037"/>
    </source>
</evidence>
<keyword evidence="12 19" id="KW-0133">Cell shape</keyword>
<evidence type="ECO:0000256" key="16">
    <source>
        <dbReference type="ARBA" id="ARBA00023316"/>
    </source>
</evidence>
<comment type="pathway">
    <text evidence="4 19">Cell wall biogenesis; peptidoglycan biosynthesis.</text>
</comment>
<evidence type="ECO:0000256" key="12">
    <source>
        <dbReference type="ARBA" id="ARBA00022960"/>
    </source>
</evidence>
<dbReference type="EC" id="1.3.1.98" evidence="5 19"/>
<evidence type="ECO:0000256" key="17">
    <source>
        <dbReference type="ARBA" id="ARBA00031026"/>
    </source>
</evidence>
<keyword evidence="8 19" id="KW-0132">Cell division</keyword>
<comment type="subcellular location">
    <subcellularLocation>
        <location evidence="3 19">Cytoplasm</location>
    </subcellularLocation>
</comment>
<evidence type="ECO:0000256" key="3">
    <source>
        <dbReference type="ARBA" id="ARBA00004496"/>
    </source>
</evidence>
<comment type="similarity">
    <text evidence="19">Belongs to the MurB family.</text>
</comment>
<keyword evidence="14 19" id="KW-0560">Oxidoreductase</keyword>
<dbReference type="HAMAP" id="MF_00037">
    <property type="entry name" value="MurB"/>
    <property type="match status" value="1"/>
</dbReference>
<sequence>MKTKQIDFSKYTSVRIGGSFAVQILKDDTDFAEFESIAGGAIIGGGNNLLISPAPPHLAMLSEEFDRISLSGDVLSIGAATKSGKIYNFAKKQGLGGFEFLRNIPGTLGGLIKMNAGLAGASISDSLLAVRLTRGWVERERISFGYRRSGIEEPILGAEFKISRGFDAELAADFTAKRANQPKGASFGSCFKNPPGDAAGRLIEAAGLKGYRVGGAKFSEQHANFIINFGGASFEDMMSLIDLARERVLQRFGVALELEVKIL</sequence>
<dbReference type="GO" id="GO:0051301">
    <property type="term" value="P:cell division"/>
    <property type="evidence" value="ECO:0007669"/>
    <property type="project" value="UniProtKB-KW"/>
</dbReference>
<comment type="cofactor">
    <cofactor evidence="1 19">
        <name>FAD</name>
        <dbReference type="ChEBI" id="CHEBI:57692"/>
    </cofactor>
</comment>
<keyword evidence="11 19" id="KW-0521">NADP</keyword>
<keyword evidence="10 19" id="KW-0274">FAD</keyword>
<dbReference type="NCBIfam" id="TIGR00179">
    <property type="entry name" value="murB"/>
    <property type="match status" value="1"/>
</dbReference>
<feature type="active site" evidence="19">
    <location>
        <position position="259"/>
    </location>
</feature>
<dbReference type="Proteomes" id="UP000005709">
    <property type="component" value="Unassembled WGS sequence"/>
</dbReference>
<dbReference type="STRING" id="824.CGRAC_0088"/>
<evidence type="ECO:0000256" key="4">
    <source>
        <dbReference type="ARBA" id="ARBA00004752"/>
    </source>
</evidence>
<evidence type="ECO:0000256" key="18">
    <source>
        <dbReference type="ARBA" id="ARBA00048914"/>
    </source>
</evidence>
<dbReference type="Gene3D" id="3.90.78.10">
    <property type="entry name" value="UDP-N-acetylenolpyruvoylglucosamine reductase, C-terminal domain"/>
    <property type="match status" value="1"/>
</dbReference>
<proteinExistence type="inferred from homology"/>
<dbReference type="InterPro" id="IPR011601">
    <property type="entry name" value="MurB_C"/>
</dbReference>
<keyword evidence="22" id="KW-1185">Reference proteome</keyword>
<feature type="active site" description="Proton donor" evidence="19">
    <location>
        <position position="189"/>
    </location>
</feature>
<keyword evidence="15 19" id="KW-0131">Cell cycle</keyword>
<dbReference type="UniPathway" id="UPA00219"/>
<dbReference type="InterPro" id="IPR036635">
    <property type="entry name" value="MurB_C_sf"/>
</dbReference>
<dbReference type="SUPFAM" id="SSF56194">
    <property type="entry name" value="Uridine diphospho-N-Acetylenolpyruvylglucosamine reductase, MurB, C-terminal domain"/>
    <property type="match status" value="1"/>
</dbReference>
<keyword evidence="7 19" id="KW-0963">Cytoplasm</keyword>
<keyword evidence="13 19" id="KW-0573">Peptidoglycan synthesis</keyword>
<evidence type="ECO:0000313" key="21">
    <source>
        <dbReference type="EMBL" id="EEV17505.1"/>
    </source>
</evidence>
<evidence type="ECO:0000256" key="10">
    <source>
        <dbReference type="ARBA" id="ARBA00022827"/>
    </source>
</evidence>
<dbReference type="GO" id="GO:0050660">
    <property type="term" value="F:flavin adenine dinucleotide binding"/>
    <property type="evidence" value="ECO:0007669"/>
    <property type="project" value="InterPro"/>
</dbReference>
<evidence type="ECO:0000256" key="7">
    <source>
        <dbReference type="ARBA" id="ARBA00022490"/>
    </source>
</evidence>